<reference evidence="1 2" key="1">
    <citation type="submission" date="2020-09" db="EMBL/GenBank/DDBJ databases">
        <title>De no assembly of potato wild relative species, Solanum commersonii.</title>
        <authorList>
            <person name="Cho K."/>
        </authorList>
    </citation>
    <scope>NUCLEOTIDE SEQUENCE [LARGE SCALE GENOMIC DNA]</scope>
    <source>
        <strain evidence="1">LZ3.2</strain>
        <tissue evidence="1">Leaf</tissue>
    </source>
</reference>
<keyword evidence="2" id="KW-1185">Reference proteome</keyword>
<dbReference type="EMBL" id="JACXVP010000002">
    <property type="protein sequence ID" value="KAG5621406.1"/>
    <property type="molecule type" value="Genomic_DNA"/>
</dbReference>
<evidence type="ECO:0000313" key="1">
    <source>
        <dbReference type="EMBL" id="KAG5621406.1"/>
    </source>
</evidence>
<comment type="caution">
    <text evidence="1">The sequence shown here is derived from an EMBL/GenBank/DDBJ whole genome shotgun (WGS) entry which is preliminary data.</text>
</comment>
<sequence length="199" mass="23583">MIDWWRAKTRRRDEWTRQGISRTSSSLRDRRRLEKWIKDEDSKMLVEEAHIRRRWQAYSHKLLKEKGRGRGGISCLFEKVKGVMRKMSRGISTNKGGLEWLTRLTNFIFETAKSLVNEGRVECFCYTRTMIISRTTTITRIRVRKNVSIFENQFRFVSGCSTSEVIRVLVSCNREIKDIYNEAKTQIRLVEGDPKHFSV</sequence>
<organism evidence="1 2">
    <name type="scientific">Solanum commersonii</name>
    <name type="common">Commerson's wild potato</name>
    <name type="synonym">Commerson's nightshade</name>
    <dbReference type="NCBI Taxonomy" id="4109"/>
    <lineage>
        <taxon>Eukaryota</taxon>
        <taxon>Viridiplantae</taxon>
        <taxon>Streptophyta</taxon>
        <taxon>Embryophyta</taxon>
        <taxon>Tracheophyta</taxon>
        <taxon>Spermatophyta</taxon>
        <taxon>Magnoliopsida</taxon>
        <taxon>eudicotyledons</taxon>
        <taxon>Gunneridae</taxon>
        <taxon>Pentapetalae</taxon>
        <taxon>asterids</taxon>
        <taxon>lamiids</taxon>
        <taxon>Solanales</taxon>
        <taxon>Solanaceae</taxon>
        <taxon>Solanoideae</taxon>
        <taxon>Solaneae</taxon>
        <taxon>Solanum</taxon>
    </lineage>
</organism>
<evidence type="ECO:0000313" key="2">
    <source>
        <dbReference type="Proteomes" id="UP000824120"/>
    </source>
</evidence>
<dbReference type="AlphaFoldDB" id="A0A9J6A9N1"/>
<dbReference type="Proteomes" id="UP000824120">
    <property type="component" value="Chromosome 2"/>
</dbReference>
<accession>A0A9J6A9N1</accession>
<protein>
    <submittedName>
        <fullName evidence="1">Uncharacterized protein</fullName>
    </submittedName>
</protein>
<gene>
    <name evidence="1" type="ORF">H5410_006624</name>
</gene>
<name>A0A9J6A9N1_SOLCO</name>
<proteinExistence type="predicted"/>